<reference evidence="2" key="1">
    <citation type="submission" date="2023-07" db="EMBL/GenBank/DDBJ databases">
        <authorList>
            <consortium name="AG Swart"/>
            <person name="Singh M."/>
            <person name="Singh A."/>
            <person name="Seah K."/>
            <person name="Emmerich C."/>
        </authorList>
    </citation>
    <scope>NUCLEOTIDE SEQUENCE</scope>
    <source>
        <strain evidence="2">DP1</strain>
    </source>
</reference>
<dbReference type="AlphaFoldDB" id="A0AAD1XWI5"/>
<feature type="compositionally biased region" description="Basic and acidic residues" evidence="1">
    <location>
        <begin position="117"/>
        <end position="128"/>
    </location>
</feature>
<name>A0AAD1XWI5_EUPCR</name>
<protein>
    <submittedName>
        <fullName evidence="2">Uncharacterized protein</fullName>
    </submittedName>
</protein>
<evidence type="ECO:0000256" key="1">
    <source>
        <dbReference type="SAM" id="MobiDB-lite"/>
    </source>
</evidence>
<organism evidence="2 3">
    <name type="scientific">Euplotes crassus</name>
    <dbReference type="NCBI Taxonomy" id="5936"/>
    <lineage>
        <taxon>Eukaryota</taxon>
        <taxon>Sar</taxon>
        <taxon>Alveolata</taxon>
        <taxon>Ciliophora</taxon>
        <taxon>Intramacronucleata</taxon>
        <taxon>Spirotrichea</taxon>
        <taxon>Hypotrichia</taxon>
        <taxon>Euplotida</taxon>
        <taxon>Euplotidae</taxon>
        <taxon>Moneuplotes</taxon>
    </lineage>
</organism>
<feature type="compositionally biased region" description="Basic and acidic residues" evidence="1">
    <location>
        <begin position="81"/>
        <end position="95"/>
    </location>
</feature>
<accession>A0AAD1XWI5</accession>
<dbReference type="EMBL" id="CAMPGE010022740">
    <property type="protein sequence ID" value="CAI2380758.1"/>
    <property type="molecule type" value="Genomic_DNA"/>
</dbReference>
<evidence type="ECO:0000313" key="3">
    <source>
        <dbReference type="Proteomes" id="UP001295684"/>
    </source>
</evidence>
<sequence>MESKCKYNFTKPCLFTFEQNSLAALKSEENHLGLAISKLESITEKQKDNPALCLELLGVLKHLNHAHHELKIKSIEEAEKEMQSKLAKDPKEKHSSNPPEEEDAVTKLLGNLAGTKLKTEEKSNKDEEFQALMAQVQKGESDFKSNIKKGRKKRAGSDDQYDNVEFQEKIENNILNVFEKMISQDKESKK</sequence>
<evidence type="ECO:0000313" key="2">
    <source>
        <dbReference type="EMBL" id="CAI2380758.1"/>
    </source>
</evidence>
<feature type="region of interest" description="Disordered" evidence="1">
    <location>
        <begin position="81"/>
        <end position="163"/>
    </location>
</feature>
<comment type="caution">
    <text evidence="2">The sequence shown here is derived from an EMBL/GenBank/DDBJ whole genome shotgun (WGS) entry which is preliminary data.</text>
</comment>
<keyword evidence="3" id="KW-1185">Reference proteome</keyword>
<dbReference type="Proteomes" id="UP001295684">
    <property type="component" value="Unassembled WGS sequence"/>
</dbReference>
<gene>
    <name evidence="2" type="ORF">ECRASSUSDP1_LOCUS22198</name>
</gene>
<proteinExistence type="predicted"/>